<name>A0A9N9CTY5_9GLOM</name>
<dbReference type="Proteomes" id="UP000789405">
    <property type="component" value="Unassembled WGS sequence"/>
</dbReference>
<accession>A0A9N9CTY5</accession>
<reference evidence="1" key="1">
    <citation type="submission" date="2021-06" db="EMBL/GenBank/DDBJ databases">
        <authorList>
            <person name="Kallberg Y."/>
            <person name="Tangrot J."/>
            <person name="Rosling A."/>
        </authorList>
    </citation>
    <scope>NUCLEOTIDE SEQUENCE</scope>
    <source>
        <strain evidence="1">MA453B</strain>
    </source>
</reference>
<dbReference type="AlphaFoldDB" id="A0A9N9CTY5"/>
<evidence type="ECO:0000313" key="1">
    <source>
        <dbReference type="EMBL" id="CAG8610974.1"/>
    </source>
</evidence>
<keyword evidence="2" id="KW-1185">Reference proteome</keyword>
<gene>
    <name evidence="1" type="ORF">DERYTH_LOCUS8137</name>
</gene>
<protein>
    <submittedName>
        <fullName evidence="1">11709_t:CDS:1</fullName>
    </submittedName>
</protein>
<organism evidence="1 2">
    <name type="scientific">Dentiscutata erythropus</name>
    <dbReference type="NCBI Taxonomy" id="1348616"/>
    <lineage>
        <taxon>Eukaryota</taxon>
        <taxon>Fungi</taxon>
        <taxon>Fungi incertae sedis</taxon>
        <taxon>Mucoromycota</taxon>
        <taxon>Glomeromycotina</taxon>
        <taxon>Glomeromycetes</taxon>
        <taxon>Diversisporales</taxon>
        <taxon>Gigasporaceae</taxon>
        <taxon>Dentiscutata</taxon>
    </lineage>
</organism>
<comment type="caution">
    <text evidence="1">The sequence shown here is derived from an EMBL/GenBank/DDBJ whole genome shotgun (WGS) entry which is preliminary data.</text>
</comment>
<sequence>NGMDMLKTISYLLISMLLRTGDRVKCAEITEERLSGCFFTPKKRLYLNFIKDTQLNVLKLENVGPAIPFIVRC</sequence>
<dbReference type="EMBL" id="CAJVPY010004129">
    <property type="protein sequence ID" value="CAG8610974.1"/>
    <property type="molecule type" value="Genomic_DNA"/>
</dbReference>
<feature type="non-terminal residue" evidence="1">
    <location>
        <position position="73"/>
    </location>
</feature>
<evidence type="ECO:0000313" key="2">
    <source>
        <dbReference type="Proteomes" id="UP000789405"/>
    </source>
</evidence>
<proteinExistence type="predicted"/>